<gene>
    <name evidence="4" type="ORF">Q604_UNBC18427G0028</name>
</gene>
<dbReference type="PANTHER" id="PTHR12304:SF15">
    <property type="entry name" value="NON-SPECIFIC RIBONUCLEOSIDE HYDROLASE RIHC"/>
    <property type="match status" value="1"/>
</dbReference>
<dbReference type="InterPro" id="IPR023186">
    <property type="entry name" value="IUNH"/>
</dbReference>
<evidence type="ECO:0000259" key="3">
    <source>
        <dbReference type="Pfam" id="PF01156"/>
    </source>
</evidence>
<name>W1WQX0_9ZZZZ</name>
<dbReference type="EMBL" id="AZMM01018427">
    <property type="protein sequence ID" value="ETJ20291.1"/>
    <property type="molecule type" value="Genomic_DNA"/>
</dbReference>
<dbReference type="GO" id="GO:0006152">
    <property type="term" value="P:purine nucleoside catabolic process"/>
    <property type="evidence" value="ECO:0007669"/>
    <property type="project" value="TreeGrafter"/>
</dbReference>
<dbReference type="NCBIfam" id="NF008036">
    <property type="entry name" value="PRK10768.1"/>
    <property type="match status" value="1"/>
</dbReference>
<dbReference type="Gene3D" id="3.90.245.10">
    <property type="entry name" value="Ribonucleoside hydrolase-like"/>
    <property type="match status" value="1"/>
</dbReference>
<dbReference type="Pfam" id="PF01156">
    <property type="entry name" value="IU_nuc_hydro"/>
    <property type="match status" value="1"/>
</dbReference>
<dbReference type="GO" id="GO:0005829">
    <property type="term" value="C:cytosol"/>
    <property type="evidence" value="ECO:0007669"/>
    <property type="project" value="TreeGrafter"/>
</dbReference>
<dbReference type="InterPro" id="IPR001910">
    <property type="entry name" value="Inosine/uridine_hydrolase_dom"/>
</dbReference>
<dbReference type="AlphaFoldDB" id="W1WQX0"/>
<keyword evidence="1" id="KW-0378">Hydrolase</keyword>
<dbReference type="InterPro" id="IPR036452">
    <property type="entry name" value="Ribo_hydro-like"/>
</dbReference>
<proteinExistence type="predicted"/>
<comment type="caution">
    <text evidence="4">The sequence shown here is derived from an EMBL/GenBank/DDBJ whole genome shotgun (WGS) entry which is preliminary data.</text>
</comment>
<accession>W1WQX0</accession>
<reference evidence="4" key="1">
    <citation type="submission" date="2013-12" db="EMBL/GenBank/DDBJ databases">
        <title>A Varibaculum cambriense genome reconstructed from a premature infant gut community with otherwise low bacterial novelty that shifts toward anaerobic metabolism during the third week of life.</title>
        <authorList>
            <person name="Brown C.T."/>
            <person name="Sharon I."/>
            <person name="Thomas B.C."/>
            <person name="Castelle C.J."/>
            <person name="Morowitz M.J."/>
            <person name="Banfield J.F."/>
        </authorList>
    </citation>
    <scope>NUCLEOTIDE SEQUENCE</scope>
</reference>
<dbReference type="PANTHER" id="PTHR12304">
    <property type="entry name" value="INOSINE-URIDINE PREFERRING NUCLEOSIDE HYDROLASE"/>
    <property type="match status" value="1"/>
</dbReference>
<organism evidence="4">
    <name type="scientific">human gut metagenome</name>
    <dbReference type="NCBI Taxonomy" id="408170"/>
    <lineage>
        <taxon>unclassified sequences</taxon>
        <taxon>metagenomes</taxon>
        <taxon>organismal metagenomes</taxon>
    </lineage>
</organism>
<sequence length="309" mass="34374">MKYGDDDMSIPIIIDTDPGIDDATAISIALSHPQFDVKMISTVNGNVGIEKTTANALKLKRFFNSSVPVHRGASQPLINDIFEATSIHGESGMDGYEFPQINQDDLTSIHAVEAMRNLLVNTQEPLTLIAIGPLTNIAILLTSYPEVQPFIKEIVLMGGSTGRGNVTPLAEFNIYCDPEAAQIVFNSGLPLTMIGLDLAREALFTHHFVKDFKDTNATSNMLYNLFQHYKSEDFEIGFKLYDVFTILYLLDPEAFNVKEAYTQIELNGNFTRGATVVDFNMEHPNCTVVLSPVERQYEDLFLNALSYCK</sequence>
<dbReference type="SUPFAM" id="SSF53590">
    <property type="entry name" value="Nucleoside hydrolase"/>
    <property type="match status" value="1"/>
</dbReference>
<dbReference type="GO" id="GO:0008477">
    <property type="term" value="F:purine nucleosidase activity"/>
    <property type="evidence" value="ECO:0007669"/>
    <property type="project" value="TreeGrafter"/>
</dbReference>
<evidence type="ECO:0000313" key="4">
    <source>
        <dbReference type="EMBL" id="ETJ20291.1"/>
    </source>
</evidence>
<keyword evidence="2" id="KW-0326">Glycosidase</keyword>
<evidence type="ECO:0000256" key="1">
    <source>
        <dbReference type="ARBA" id="ARBA00022801"/>
    </source>
</evidence>
<dbReference type="CDD" id="cd02651">
    <property type="entry name" value="nuc_hydro_IU_UC_XIUA"/>
    <property type="match status" value="1"/>
</dbReference>
<protein>
    <submittedName>
        <fullName evidence="4">Putative ribosylpyrimidine nucleosidase</fullName>
    </submittedName>
</protein>
<evidence type="ECO:0000256" key="2">
    <source>
        <dbReference type="ARBA" id="ARBA00023295"/>
    </source>
</evidence>
<feature type="domain" description="Inosine/uridine-preferring nucleoside hydrolase" evidence="3">
    <location>
        <begin position="12"/>
        <end position="291"/>
    </location>
</feature>